<feature type="compositionally biased region" description="Polar residues" evidence="1">
    <location>
        <begin position="35"/>
        <end position="58"/>
    </location>
</feature>
<evidence type="ECO:0000256" key="1">
    <source>
        <dbReference type="SAM" id="MobiDB-lite"/>
    </source>
</evidence>
<gene>
    <name evidence="3" type="ORF">MJAP1_001396</name>
</gene>
<keyword evidence="4" id="KW-1185">Reference proteome</keyword>
<evidence type="ECO:0000313" key="4">
    <source>
        <dbReference type="Proteomes" id="UP001217754"/>
    </source>
</evidence>
<feature type="region of interest" description="Disordered" evidence="1">
    <location>
        <begin position="228"/>
        <end position="264"/>
    </location>
</feature>
<dbReference type="InterPro" id="IPR021709">
    <property type="entry name" value="DUF3292"/>
</dbReference>
<protein>
    <recommendedName>
        <fullName evidence="5">GRAM domain-containing protein</fullName>
    </recommendedName>
</protein>
<keyword evidence="2" id="KW-0812">Transmembrane</keyword>
<dbReference type="InterPro" id="IPR011993">
    <property type="entry name" value="PH-like_dom_sf"/>
</dbReference>
<organism evidence="3 4">
    <name type="scientific">Malassezia japonica</name>
    <dbReference type="NCBI Taxonomy" id="223818"/>
    <lineage>
        <taxon>Eukaryota</taxon>
        <taxon>Fungi</taxon>
        <taxon>Dikarya</taxon>
        <taxon>Basidiomycota</taxon>
        <taxon>Ustilaginomycotina</taxon>
        <taxon>Malasseziomycetes</taxon>
        <taxon>Malasseziales</taxon>
        <taxon>Malasseziaceae</taxon>
        <taxon>Malassezia</taxon>
    </lineage>
</organism>
<dbReference type="Gene3D" id="2.30.29.30">
    <property type="entry name" value="Pleckstrin-homology domain (PH domain)/Phosphotyrosine-binding domain (PTB)"/>
    <property type="match status" value="1"/>
</dbReference>
<proteinExistence type="predicted"/>
<dbReference type="PANTHER" id="PTHR37402">
    <property type="entry name" value="GRAM DOMAIN-CONTAINING PROTEIN 4"/>
    <property type="match status" value="1"/>
</dbReference>
<feature type="region of interest" description="Disordered" evidence="1">
    <location>
        <begin position="338"/>
        <end position="360"/>
    </location>
</feature>
<dbReference type="InterPro" id="IPR037847">
    <property type="entry name" value="GRAMDC4"/>
</dbReference>
<feature type="compositionally biased region" description="Basic and acidic residues" evidence="1">
    <location>
        <begin position="252"/>
        <end position="264"/>
    </location>
</feature>
<dbReference type="PANTHER" id="PTHR37402:SF1">
    <property type="entry name" value="GRAM DOMAIN-CONTAINING PROTEIN 4"/>
    <property type="match status" value="1"/>
</dbReference>
<feature type="transmembrane region" description="Helical" evidence="2">
    <location>
        <begin position="577"/>
        <end position="601"/>
    </location>
</feature>
<feature type="transmembrane region" description="Helical" evidence="2">
    <location>
        <begin position="687"/>
        <end position="717"/>
    </location>
</feature>
<evidence type="ECO:0000256" key="2">
    <source>
        <dbReference type="SAM" id="Phobius"/>
    </source>
</evidence>
<dbReference type="GO" id="GO:0006915">
    <property type="term" value="P:apoptotic process"/>
    <property type="evidence" value="ECO:0007669"/>
    <property type="project" value="InterPro"/>
</dbReference>
<evidence type="ECO:0008006" key="5">
    <source>
        <dbReference type="Google" id="ProtNLM"/>
    </source>
</evidence>
<dbReference type="GeneID" id="85225045"/>
<accession>A0AAF0J9I9</accession>
<feature type="region of interest" description="Disordered" evidence="1">
    <location>
        <begin position="26"/>
        <end position="114"/>
    </location>
</feature>
<feature type="compositionally biased region" description="Acidic residues" evidence="1">
    <location>
        <begin position="346"/>
        <end position="358"/>
    </location>
</feature>
<dbReference type="RefSeq" id="XP_060121340.1">
    <property type="nucleotide sequence ID" value="XM_060265357.1"/>
</dbReference>
<dbReference type="Pfam" id="PF11696">
    <property type="entry name" value="DUF3292"/>
    <property type="match status" value="2"/>
</dbReference>
<evidence type="ECO:0000313" key="3">
    <source>
        <dbReference type="EMBL" id="WFD38443.1"/>
    </source>
</evidence>
<name>A0AAF0J9I9_9BASI</name>
<reference evidence="3" key="1">
    <citation type="submission" date="2023-03" db="EMBL/GenBank/DDBJ databases">
        <title>Mating type loci evolution in Malassezia.</title>
        <authorList>
            <person name="Coelho M.A."/>
        </authorList>
    </citation>
    <scope>NUCLEOTIDE SEQUENCE</scope>
    <source>
        <strain evidence="3">CBS 9431</strain>
    </source>
</reference>
<feature type="region of interest" description="Disordered" evidence="1">
    <location>
        <begin position="462"/>
        <end position="489"/>
    </location>
</feature>
<feature type="compositionally biased region" description="Pro residues" evidence="1">
    <location>
        <begin position="92"/>
        <end position="106"/>
    </location>
</feature>
<dbReference type="Proteomes" id="UP001217754">
    <property type="component" value="Chromosome 2"/>
</dbReference>
<sequence length="918" mass="103234">MDPPPQRSNLKRRGTKLSMGNLMDKLHIKPGANAPNASSKGASTLVNSDDTPPTSVPSIRSLPPPTEKALPFAPPEVQTPHSLAFDPVEAPVAPPPEAVSRPSPPSPDEDSVAKGYHSDELRAPGQFPTGHDASDCPQHESWLSFFTHHVPALSGWSWEGDHLEPNMRHRFHGHHRDGHGSASEGVNTDTEFPFIESEVELDSPGDDEANGAAREDYFSYPTHRMNKKRNWHSGTPLAHPFSRAYNRRGKQHPRDGSDRDTLPRHDTWNLISASESPIASAANGAPELHPSAPHSQSLSKTLQELDEVEIKTFLQNFSRHTREVRLLGSTQHFSRMPQWDDFAYSSDEDDENTEEDSEQAALAQLDPHKRSKLLMHIDRGLQQLQPSGAPPEPMSACTTPGERHNRLTGHCVMEPSAGTSLKRSNSAGEILDKHDEDHVELDGPLQGIVEGLLHKPEVTTTVCSPVDDSDQYESAPNSGAEGPTLKRARVSTHTTKIPSKEDHVDGVAFCIAYILAFIERYAPNDLDDAPVTKYSETRARSHVERLYIIAPFWEQLLTYLRRMYSWEDPTRTAAAAMIYFVLWYTDLLFTAFFVMLIYHVLQFRFLPPDESYLHQRVQERMHRGMDANRLAERLKRSSRLDILDIYKRWQNTYGVVSQVATGDVADYHEKIKNILLWRNPATSKRTVVLLSLSAAFVTFCSAHTVVKTVLFAIGFSFFALMPLQEHYPRYRRPLNPLWWLVLGSPTDAQYAVQLLRQRHLNYQEWLQHNANDPSAAGTPPQPMLDGFASLDSSQTHAVRRDESEPKTPIANQAPMSKKRLGSFLCQHHGVPGHLIVTTTHLYFSPVHVVGSSGKHYVTRFDDVVGLRKTNSLRLFLWSSNGMKISRRNKNSLHLANMSHRDDAFNLLLALGSEVWRKV</sequence>
<keyword evidence="2" id="KW-0472">Membrane</keyword>
<keyword evidence="2" id="KW-1133">Transmembrane helix</keyword>
<dbReference type="AlphaFoldDB" id="A0AAF0J9I9"/>
<dbReference type="EMBL" id="CP119959">
    <property type="protein sequence ID" value="WFD38443.1"/>
    <property type="molecule type" value="Genomic_DNA"/>
</dbReference>
<feature type="region of interest" description="Disordered" evidence="1">
    <location>
        <begin position="281"/>
        <end position="300"/>
    </location>
</feature>